<evidence type="ECO:0000313" key="1">
    <source>
        <dbReference type="EMBL" id="MBD2801126.1"/>
    </source>
</evidence>
<dbReference type="Proteomes" id="UP001193920">
    <property type="component" value="Unassembled WGS sequence"/>
</dbReference>
<name>A0AAW3YVV0_9GAMM</name>
<dbReference type="EMBL" id="JACXBF010000258">
    <property type="protein sequence ID" value="MBD2801126.1"/>
    <property type="molecule type" value="Genomic_DNA"/>
</dbReference>
<gene>
    <name evidence="1" type="ORF">ID854_11835</name>
</gene>
<dbReference type="RefSeq" id="WP_167331034.1">
    <property type="nucleotide sequence ID" value="NZ_JACXBC010000016.1"/>
</dbReference>
<dbReference type="AlphaFoldDB" id="A0AAW3YVV0"/>
<accession>A0AAW3YVV0</accession>
<organism evidence="1">
    <name type="scientific">Xenorhabdus szentirmaii</name>
    <dbReference type="NCBI Taxonomy" id="290112"/>
    <lineage>
        <taxon>Bacteria</taxon>
        <taxon>Pseudomonadati</taxon>
        <taxon>Pseudomonadota</taxon>
        <taxon>Gammaproteobacteria</taxon>
        <taxon>Enterobacterales</taxon>
        <taxon>Morganellaceae</taxon>
        <taxon>Xenorhabdus</taxon>
    </lineage>
</organism>
<reference evidence="1" key="1">
    <citation type="submission" date="2020-09" db="EMBL/GenBank/DDBJ databases">
        <authorList>
            <person name="Palma L."/>
            <person name="Caballero P."/>
            <person name="Berry C."/>
            <person name="Del Valle E."/>
        </authorList>
    </citation>
    <scope>NUCLEOTIDE SEQUENCE</scope>
    <source>
        <strain evidence="1">M</strain>
    </source>
</reference>
<comment type="caution">
    <text evidence="1">The sequence shown here is derived from an EMBL/GenBank/DDBJ whole genome shotgun (WGS) entry which is preliminary data.</text>
</comment>
<reference evidence="1" key="2">
    <citation type="journal article" date="2024" name="Toxins">
        <title>Genome Sequence Analysis of Native Xenorhabdus Strains Isolated from Entomopathogenic Nematodes in Argentina.</title>
        <authorList>
            <person name="Palma L."/>
            <person name="Frizzo L."/>
            <person name="Kaiser S."/>
            <person name="Berry C."/>
            <person name="Caballero P."/>
            <person name="Bode H.B."/>
            <person name="Del Valle E.E."/>
        </authorList>
    </citation>
    <scope>NUCLEOTIDE SEQUENCE</scope>
    <source>
        <strain evidence="1">M</strain>
    </source>
</reference>
<protein>
    <submittedName>
        <fullName evidence="1">Uncharacterized protein</fullName>
    </submittedName>
</protein>
<sequence length="53" mass="5907">MKIQLTFLCFINDAIIDIGIVELGNEVYQPVSELTGFFYGAIRGKGDQRRKAG</sequence>
<proteinExistence type="predicted"/>